<evidence type="ECO:0000313" key="1">
    <source>
        <dbReference type="EMBL" id="SIM58620.1"/>
    </source>
</evidence>
<sequence length="130" mass="13378">MHCGNAMGKAGGAAAAIGRSLLAVVADVPEAWRGNAADGFREFELTPATATVSLETVCEYCNCLYERAAEATKKLYDVSASAIDDLLDLLLVISGCLAAGTATIEIILGPIAGYSIAAFGWFDQDSSLGA</sequence>
<dbReference type="AlphaFoldDB" id="A0A1N5UD43"/>
<dbReference type="STRING" id="709881.SAMN04489832_0811"/>
<organism evidence="1 2">
    <name type="scientific">Micromonospora cremea</name>
    <dbReference type="NCBI Taxonomy" id="709881"/>
    <lineage>
        <taxon>Bacteria</taxon>
        <taxon>Bacillati</taxon>
        <taxon>Actinomycetota</taxon>
        <taxon>Actinomycetes</taxon>
        <taxon>Micromonosporales</taxon>
        <taxon>Micromonosporaceae</taxon>
        <taxon>Micromonospora</taxon>
    </lineage>
</organism>
<accession>A0A1N5UD43</accession>
<name>A0A1N5UD43_9ACTN</name>
<gene>
    <name evidence="1" type="ORF">SAMN04489832_0811</name>
</gene>
<protein>
    <submittedName>
        <fullName evidence="1">Uncharacterized protein</fullName>
    </submittedName>
</protein>
<reference evidence="2" key="1">
    <citation type="submission" date="2016-12" db="EMBL/GenBank/DDBJ databases">
        <authorList>
            <person name="Varghese N."/>
            <person name="Submissions S."/>
        </authorList>
    </citation>
    <scope>NUCLEOTIDE SEQUENCE [LARGE SCALE GENOMIC DNA]</scope>
    <source>
        <strain evidence="2">DSM 45599</strain>
    </source>
</reference>
<proteinExistence type="predicted"/>
<keyword evidence="2" id="KW-1185">Reference proteome</keyword>
<dbReference type="Proteomes" id="UP000185124">
    <property type="component" value="Unassembled WGS sequence"/>
</dbReference>
<dbReference type="EMBL" id="FSQT01000001">
    <property type="protein sequence ID" value="SIM58620.1"/>
    <property type="molecule type" value="Genomic_DNA"/>
</dbReference>
<evidence type="ECO:0000313" key="2">
    <source>
        <dbReference type="Proteomes" id="UP000185124"/>
    </source>
</evidence>